<name>A0A8C6Y0E6_NAJNA</name>
<reference evidence="2" key="2">
    <citation type="submission" date="2025-09" db="UniProtKB">
        <authorList>
            <consortium name="Ensembl"/>
        </authorList>
    </citation>
    <scope>IDENTIFICATION</scope>
</reference>
<dbReference type="GO" id="GO:0003735">
    <property type="term" value="F:structural constituent of ribosome"/>
    <property type="evidence" value="ECO:0007669"/>
    <property type="project" value="InterPro"/>
</dbReference>
<dbReference type="AlphaFoldDB" id="A0A8C6Y0E6"/>
<gene>
    <name evidence="2" type="primary">MRPL24</name>
</gene>
<evidence type="ECO:0000256" key="1">
    <source>
        <dbReference type="ARBA" id="ARBA00010618"/>
    </source>
</evidence>
<dbReference type="InterPro" id="IPR003256">
    <property type="entry name" value="Ribosomal_uL24"/>
</dbReference>
<dbReference type="GO" id="GO:0006412">
    <property type="term" value="P:translation"/>
    <property type="evidence" value="ECO:0007669"/>
    <property type="project" value="InterPro"/>
</dbReference>
<evidence type="ECO:0000313" key="2">
    <source>
        <dbReference type="Ensembl" id="ENSNNAP00000021745.1"/>
    </source>
</evidence>
<sequence>MRLTRLLAMAEKLTPPWAPELGRAGKAPRRKKPALAPIPEEDWQVFRGDTVSWQPDVGRERGWHCVSWKTCWFWFERQTVAIPIILSKPSVSSTQPPWASPVVSTLCDLRLPTEVAWRYTEQGERVRVSLRTGRIIPKPLEQREDGIIPELWVDGPKDTSTKDALEKTYTPSLKTFQEEIMERMGIVERRRHRKSYWY</sequence>
<keyword evidence="3" id="KW-1185">Reference proteome</keyword>
<dbReference type="OrthoDB" id="359154at2759"/>
<reference evidence="2" key="1">
    <citation type="submission" date="2025-08" db="UniProtKB">
        <authorList>
            <consortium name="Ensembl"/>
        </authorList>
    </citation>
    <scope>IDENTIFICATION</scope>
</reference>
<evidence type="ECO:0000313" key="3">
    <source>
        <dbReference type="Proteomes" id="UP000694559"/>
    </source>
</evidence>
<dbReference type="PANTHER" id="PTHR12903">
    <property type="entry name" value="MITOCHONDRIAL RIBOSOMAL PROTEIN L24"/>
    <property type="match status" value="1"/>
</dbReference>
<accession>A0A8C6Y0E6</accession>
<dbReference type="Proteomes" id="UP000694559">
    <property type="component" value="Unplaced"/>
</dbReference>
<dbReference type="Ensembl" id="ENSNNAT00000022800.1">
    <property type="protein sequence ID" value="ENSNNAP00000021745.1"/>
    <property type="gene ID" value="ENSNNAG00000014387.1"/>
</dbReference>
<dbReference type="GO" id="GO:0005762">
    <property type="term" value="C:mitochondrial large ribosomal subunit"/>
    <property type="evidence" value="ECO:0007669"/>
    <property type="project" value="Ensembl"/>
</dbReference>
<dbReference type="GeneTree" id="ENSGT00390000014542"/>
<organism evidence="2 3">
    <name type="scientific">Naja naja</name>
    <name type="common">Indian cobra</name>
    <dbReference type="NCBI Taxonomy" id="35670"/>
    <lineage>
        <taxon>Eukaryota</taxon>
        <taxon>Metazoa</taxon>
        <taxon>Chordata</taxon>
        <taxon>Craniata</taxon>
        <taxon>Vertebrata</taxon>
        <taxon>Euteleostomi</taxon>
        <taxon>Lepidosauria</taxon>
        <taxon>Squamata</taxon>
        <taxon>Bifurcata</taxon>
        <taxon>Unidentata</taxon>
        <taxon>Episquamata</taxon>
        <taxon>Toxicofera</taxon>
        <taxon>Serpentes</taxon>
        <taxon>Colubroidea</taxon>
        <taxon>Elapidae</taxon>
        <taxon>Elapinae</taxon>
        <taxon>Naja</taxon>
    </lineage>
</organism>
<proteinExistence type="inferred from homology"/>
<protein>
    <submittedName>
        <fullName evidence="2">Mitochondrial ribosomal protein L24</fullName>
    </submittedName>
</protein>
<comment type="similarity">
    <text evidence="1">Belongs to the universal ribosomal protein uL24 family.</text>
</comment>